<dbReference type="GO" id="GO:0006313">
    <property type="term" value="P:DNA transposition"/>
    <property type="evidence" value="ECO:0007669"/>
    <property type="project" value="InterPro"/>
</dbReference>
<name>A0A3G6NBB5_CHRCU</name>
<keyword evidence="3" id="KW-1185">Reference proteome</keyword>
<dbReference type="Pfam" id="PF01526">
    <property type="entry name" value="DDE_Tnp_Tn3"/>
    <property type="match status" value="1"/>
</dbReference>
<dbReference type="Proteomes" id="UP000273270">
    <property type="component" value="Chromosome"/>
</dbReference>
<proteinExistence type="predicted"/>
<reference evidence="3" key="1">
    <citation type="submission" date="2018-11" db="EMBL/GenBank/DDBJ databases">
        <title>Proposal to divide the Flavobacteriaceae and reorganize its genera based on Amino Acid Identity values calculated from whole genome sequences.</title>
        <authorList>
            <person name="Nicholson A.C."/>
            <person name="Gulvik C.A."/>
            <person name="Whitney A.M."/>
            <person name="Humrighouse B.W."/>
            <person name="Bell M."/>
            <person name="Holmes B."/>
            <person name="Steigerwalt A.G."/>
            <person name="Villarma A."/>
            <person name="Sheth M."/>
            <person name="Batra D."/>
            <person name="Pryor J."/>
            <person name="Bernardet J.-F."/>
            <person name="Hugo C."/>
            <person name="Kampfer P."/>
            <person name="Newman J."/>
            <person name="McQuiston J.R."/>
        </authorList>
    </citation>
    <scope>NUCLEOTIDE SEQUENCE [LARGE SCALE GENOMIC DNA]</scope>
    <source>
        <strain evidence="3">G0188</strain>
    </source>
</reference>
<accession>A0A3G6NBB5</accession>
<dbReference type="AlphaFoldDB" id="A0A3G6NBB5"/>
<gene>
    <name evidence="2" type="ORF">EG346_20060</name>
</gene>
<evidence type="ECO:0000313" key="3">
    <source>
        <dbReference type="Proteomes" id="UP000273270"/>
    </source>
</evidence>
<feature type="domain" description="Tn3 transposase DDE" evidence="1">
    <location>
        <begin position="1"/>
        <end position="51"/>
    </location>
</feature>
<sequence length="52" mass="5842">MFALMQVLGFKFAPRIRDWNGKKLFIPEVSTGYSALSEHTGGTINSKKIIKN</sequence>
<dbReference type="OrthoDB" id="922297at2"/>
<dbReference type="EMBL" id="CP033920">
    <property type="protein sequence ID" value="AZA50331.1"/>
    <property type="molecule type" value="Genomic_DNA"/>
</dbReference>
<protein>
    <recommendedName>
        <fullName evidence="1">Tn3 transposase DDE domain-containing protein</fullName>
    </recommendedName>
</protein>
<evidence type="ECO:0000313" key="2">
    <source>
        <dbReference type="EMBL" id="AZA50331.1"/>
    </source>
</evidence>
<evidence type="ECO:0000259" key="1">
    <source>
        <dbReference type="Pfam" id="PF01526"/>
    </source>
</evidence>
<dbReference type="InterPro" id="IPR002513">
    <property type="entry name" value="Tn3_Tnp_DDE_dom"/>
</dbReference>
<organism evidence="2 3">
    <name type="scientific">Chryseobacterium carnipullorum</name>
    <dbReference type="NCBI Taxonomy" id="1124835"/>
    <lineage>
        <taxon>Bacteria</taxon>
        <taxon>Pseudomonadati</taxon>
        <taxon>Bacteroidota</taxon>
        <taxon>Flavobacteriia</taxon>
        <taxon>Flavobacteriales</taxon>
        <taxon>Weeksellaceae</taxon>
        <taxon>Chryseobacterium group</taxon>
        <taxon>Chryseobacterium</taxon>
    </lineage>
</organism>
<dbReference type="KEGG" id="ccau:EG346_20060"/>
<dbReference type="GO" id="GO:0004803">
    <property type="term" value="F:transposase activity"/>
    <property type="evidence" value="ECO:0007669"/>
    <property type="project" value="InterPro"/>
</dbReference>